<dbReference type="InterPro" id="IPR053273">
    <property type="entry name" value="CST_Regulator"/>
</dbReference>
<dbReference type="GO" id="GO:0005776">
    <property type="term" value="C:autophagosome"/>
    <property type="evidence" value="ECO:0007669"/>
    <property type="project" value="TreeGrafter"/>
</dbReference>
<evidence type="ECO:0000256" key="1">
    <source>
        <dbReference type="SAM" id="MobiDB-lite"/>
    </source>
</evidence>
<dbReference type="PANTHER" id="PTHR34659:SF1">
    <property type="entry name" value="PROTEIN EGT2"/>
    <property type="match status" value="1"/>
</dbReference>
<dbReference type="AlphaFoldDB" id="A0AAD5GAG6"/>
<reference evidence="2" key="1">
    <citation type="submission" date="2022-06" db="EMBL/GenBank/DDBJ databases">
        <title>Uncovering the hologenomic basis of an extraordinary plant invasion.</title>
        <authorList>
            <person name="Bieker V.C."/>
            <person name="Martin M.D."/>
            <person name="Gilbert T."/>
            <person name="Hodgins K."/>
            <person name="Battlay P."/>
            <person name="Petersen B."/>
            <person name="Wilson J."/>
        </authorList>
    </citation>
    <scope>NUCLEOTIDE SEQUENCE</scope>
    <source>
        <strain evidence="2">AA19_3_7</strain>
        <tissue evidence="2">Leaf</tissue>
    </source>
</reference>
<gene>
    <name evidence="2" type="ORF">M8C21_011673</name>
</gene>
<sequence>MNRSNKTWVRNVCQKLEDICTDIDKLVCKEPVSFVGNQMETVGANVKNFFSGFVDDFGLTRVVDPVHVAQVIPSTCINLVESSTNSVADVKDDTVDSNTNSPKEAPLTHEILCHKPSSTSLHHSEQITSEISRLIGEKDSLINETSDDTAQVNLNSSTNGVNLDNRFEEGVVCDESLHGEAIENIIDLDLDIDNIMMNSEEKKTLLNRPINELECDSNTSNTNQSSEPECSVTCNENQTESFKHITASGLSSENLYESLNSSFRDFTVEPDTINCKPMDTMDYFSVSSDIRSSCGSFTTIDCDSNSEDFASCSGTVLADDSMVDFEDVKYDTVESDVIVEGGKLSSFTKTSRSKSYKKMIQDAFMSRKRLTKEYKQLGIQYGDIDKELCQPTQSSKPPAQDLPDSEWELL</sequence>
<dbReference type="GO" id="GO:0061908">
    <property type="term" value="C:phagophore"/>
    <property type="evidence" value="ECO:0007669"/>
    <property type="project" value="TreeGrafter"/>
</dbReference>
<name>A0AAD5GAG6_AMBAR</name>
<dbReference type="PANTHER" id="PTHR34659">
    <property type="entry name" value="BNAA05G11610D PROTEIN"/>
    <property type="match status" value="1"/>
</dbReference>
<dbReference type="EMBL" id="JAMZMK010009764">
    <property type="protein sequence ID" value="KAI7734304.1"/>
    <property type="molecule type" value="Genomic_DNA"/>
</dbReference>
<evidence type="ECO:0000313" key="3">
    <source>
        <dbReference type="Proteomes" id="UP001206925"/>
    </source>
</evidence>
<dbReference type="Proteomes" id="UP001206925">
    <property type="component" value="Unassembled WGS sequence"/>
</dbReference>
<dbReference type="GO" id="GO:0006950">
    <property type="term" value="P:response to stress"/>
    <property type="evidence" value="ECO:0007669"/>
    <property type="project" value="TreeGrafter"/>
</dbReference>
<feature type="region of interest" description="Disordered" evidence="1">
    <location>
        <begin position="388"/>
        <end position="410"/>
    </location>
</feature>
<protein>
    <submittedName>
        <fullName evidence="2">Uncharacterized protein</fullName>
    </submittedName>
</protein>
<evidence type="ECO:0000313" key="2">
    <source>
        <dbReference type="EMBL" id="KAI7734304.1"/>
    </source>
</evidence>
<keyword evidence="3" id="KW-1185">Reference proteome</keyword>
<accession>A0AAD5GAG6</accession>
<comment type="caution">
    <text evidence="2">The sequence shown here is derived from an EMBL/GenBank/DDBJ whole genome shotgun (WGS) entry which is preliminary data.</text>
</comment>
<organism evidence="2 3">
    <name type="scientific">Ambrosia artemisiifolia</name>
    <name type="common">Common ragweed</name>
    <dbReference type="NCBI Taxonomy" id="4212"/>
    <lineage>
        <taxon>Eukaryota</taxon>
        <taxon>Viridiplantae</taxon>
        <taxon>Streptophyta</taxon>
        <taxon>Embryophyta</taxon>
        <taxon>Tracheophyta</taxon>
        <taxon>Spermatophyta</taxon>
        <taxon>Magnoliopsida</taxon>
        <taxon>eudicotyledons</taxon>
        <taxon>Gunneridae</taxon>
        <taxon>Pentapetalae</taxon>
        <taxon>asterids</taxon>
        <taxon>campanulids</taxon>
        <taxon>Asterales</taxon>
        <taxon>Asteraceae</taxon>
        <taxon>Asteroideae</taxon>
        <taxon>Heliantheae alliance</taxon>
        <taxon>Heliantheae</taxon>
        <taxon>Ambrosia</taxon>
    </lineage>
</organism>
<proteinExistence type="predicted"/>